<keyword evidence="6" id="KW-0411">Iron-sulfur</keyword>
<accession>A0A1G6GWQ8</accession>
<organism evidence="8 9">
    <name type="scientific">Raineyella antarctica</name>
    <dbReference type="NCBI Taxonomy" id="1577474"/>
    <lineage>
        <taxon>Bacteria</taxon>
        <taxon>Bacillati</taxon>
        <taxon>Actinomycetota</taxon>
        <taxon>Actinomycetes</taxon>
        <taxon>Propionibacteriales</taxon>
        <taxon>Propionibacteriaceae</taxon>
        <taxon>Raineyella</taxon>
    </lineage>
</organism>
<proteinExistence type="predicted"/>
<evidence type="ECO:0000256" key="6">
    <source>
        <dbReference type="ARBA" id="ARBA00023014"/>
    </source>
</evidence>
<dbReference type="GO" id="GO:0051539">
    <property type="term" value="F:4 iron, 4 sulfur cluster binding"/>
    <property type="evidence" value="ECO:0007669"/>
    <property type="project" value="UniProtKB-KW"/>
</dbReference>
<dbReference type="InterPro" id="IPR050377">
    <property type="entry name" value="Radical_SAM_PqqE_MftC-like"/>
</dbReference>
<dbReference type="EMBL" id="FMYF01000005">
    <property type="protein sequence ID" value="SDB86318.1"/>
    <property type="molecule type" value="Genomic_DNA"/>
</dbReference>
<dbReference type="InterPro" id="IPR017200">
    <property type="entry name" value="PqqE-like"/>
</dbReference>
<dbReference type="PANTHER" id="PTHR11228">
    <property type="entry name" value="RADICAL SAM DOMAIN PROTEIN"/>
    <property type="match status" value="1"/>
</dbReference>
<dbReference type="SFLD" id="SFLDG01386">
    <property type="entry name" value="main_SPASM_domain-containing"/>
    <property type="match status" value="1"/>
</dbReference>
<dbReference type="CDD" id="cd21123">
    <property type="entry name" value="SPASM_MftC-like"/>
    <property type="match status" value="1"/>
</dbReference>
<evidence type="ECO:0000256" key="5">
    <source>
        <dbReference type="ARBA" id="ARBA00023004"/>
    </source>
</evidence>
<dbReference type="Proteomes" id="UP000199086">
    <property type="component" value="Unassembled WGS sequence"/>
</dbReference>
<name>A0A1G6GWQ8_9ACTN</name>
<dbReference type="PROSITE" id="PS51918">
    <property type="entry name" value="RADICAL_SAM"/>
    <property type="match status" value="1"/>
</dbReference>
<dbReference type="Pfam" id="PF04055">
    <property type="entry name" value="Radical_SAM"/>
    <property type="match status" value="1"/>
</dbReference>
<protein>
    <submittedName>
        <fullName evidence="8">Radical SAM protein, BA_1875 family</fullName>
    </submittedName>
</protein>
<dbReference type="PANTHER" id="PTHR11228:SF34">
    <property type="entry name" value="TUNGSTEN-CONTAINING ALDEHYDE FERREDOXIN OXIDOREDUCTASE COFACTOR MODIFYING PROTEIN"/>
    <property type="match status" value="1"/>
</dbReference>
<evidence type="ECO:0000313" key="9">
    <source>
        <dbReference type="Proteomes" id="UP000199086"/>
    </source>
</evidence>
<dbReference type="InterPro" id="IPR013785">
    <property type="entry name" value="Aldolase_TIM"/>
</dbReference>
<keyword evidence="3" id="KW-0949">S-adenosyl-L-methionine</keyword>
<evidence type="ECO:0000313" key="8">
    <source>
        <dbReference type="EMBL" id="SDB86318.1"/>
    </source>
</evidence>
<feature type="domain" description="Radical SAM core" evidence="7">
    <location>
        <begin position="34"/>
        <end position="256"/>
    </location>
</feature>
<evidence type="ECO:0000256" key="2">
    <source>
        <dbReference type="ARBA" id="ARBA00022485"/>
    </source>
</evidence>
<gene>
    <name evidence="8" type="ORF">GA0111570_105189</name>
</gene>
<comment type="cofactor">
    <cofactor evidence="1">
        <name>[4Fe-4S] cluster</name>
        <dbReference type="ChEBI" id="CHEBI:49883"/>
    </cofactor>
</comment>
<keyword evidence="2" id="KW-0004">4Fe-4S</keyword>
<dbReference type="STRING" id="1577474.GA0111570_105189"/>
<dbReference type="SFLD" id="SFLDS00029">
    <property type="entry name" value="Radical_SAM"/>
    <property type="match status" value="1"/>
</dbReference>
<evidence type="ECO:0000259" key="7">
    <source>
        <dbReference type="PROSITE" id="PS51918"/>
    </source>
</evidence>
<dbReference type="InterPro" id="IPR058240">
    <property type="entry name" value="rSAM_sf"/>
</dbReference>
<dbReference type="SFLD" id="SFLDG01067">
    <property type="entry name" value="SPASM/twitch_domain_containing"/>
    <property type="match status" value="1"/>
</dbReference>
<dbReference type="AlphaFoldDB" id="A0A1G6GWQ8"/>
<dbReference type="GO" id="GO:0003824">
    <property type="term" value="F:catalytic activity"/>
    <property type="evidence" value="ECO:0007669"/>
    <property type="project" value="InterPro"/>
</dbReference>
<dbReference type="SUPFAM" id="SSF102114">
    <property type="entry name" value="Radical SAM enzymes"/>
    <property type="match status" value="1"/>
</dbReference>
<evidence type="ECO:0000256" key="3">
    <source>
        <dbReference type="ARBA" id="ARBA00022691"/>
    </source>
</evidence>
<evidence type="ECO:0000256" key="4">
    <source>
        <dbReference type="ARBA" id="ARBA00022723"/>
    </source>
</evidence>
<dbReference type="PIRSF" id="PIRSF037420">
    <property type="entry name" value="PQQ_syn_pqqE"/>
    <property type="match status" value="1"/>
</dbReference>
<dbReference type="CDD" id="cd01335">
    <property type="entry name" value="Radical_SAM"/>
    <property type="match status" value="1"/>
</dbReference>
<dbReference type="Gene3D" id="3.20.20.70">
    <property type="entry name" value="Aldolase class I"/>
    <property type="match status" value="1"/>
</dbReference>
<reference evidence="8 9" key="1">
    <citation type="submission" date="2016-06" db="EMBL/GenBank/DDBJ databases">
        <authorList>
            <person name="Olsen C.W."/>
            <person name="Carey S."/>
            <person name="Hinshaw L."/>
            <person name="Karasin A.I."/>
        </authorList>
    </citation>
    <scope>NUCLEOTIDE SEQUENCE [LARGE SCALE GENOMIC DNA]</scope>
    <source>
        <strain evidence="8 9">LZ-22</strain>
    </source>
</reference>
<keyword evidence="4" id="KW-0479">Metal-binding</keyword>
<sequence>MAPHDHLYYGYRSGMSMHPAGHSGVVRTLRHDAGERPHVLVWEVTRACQLACRHCRADAFTKADPRQLTTAEGKALLDDFAGYGTPHPIVILSGGDAFERDDLEELIAYGTSIGLPIALSPSVTPLLTDERLGSVREAGVKAFSLSLDGATAATHDSFRGIEGTFEATLEAAKLVVEHGFRFQVNTTICKNNLDELPEILATVMGMGAHLWYTIFLVPMGRGSDLQGLEPEEMEDVMHWLHDVSDRIAVKTTEGQSYRRVAIQRDDALAAGAPLPPTGPLHARLMARTVELLGEGGNRRPPRPAIGVNAGNGFAFIDHVGDVYPSGFLPFNCGNVRERPFHEIYAEAPMMQALRQPSGYSGKCGVCDFNWICGGSRARTYAMSGDPLASDPSCVYVPPAWVAAHGTEAVGAEATSSASTSAH</sequence>
<dbReference type="NCBIfam" id="TIGR04053">
    <property type="entry name" value="TIGR04053 family radical SAM/SPASM domain-containing protein"/>
    <property type="match status" value="1"/>
</dbReference>
<keyword evidence="9" id="KW-1185">Reference proteome</keyword>
<dbReference type="GO" id="GO:0046872">
    <property type="term" value="F:metal ion binding"/>
    <property type="evidence" value="ECO:0007669"/>
    <property type="project" value="UniProtKB-KW"/>
</dbReference>
<dbReference type="InterPro" id="IPR007197">
    <property type="entry name" value="rSAM"/>
</dbReference>
<evidence type="ECO:0000256" key="1">
    <source>
        <dbReference type="ARBA" id="ARBA00001966"/>
    </source>
</evidence>
<keyword evidence="5" id="KW-0408">Iron</keyword>